<keyword evidence="3" id="KW-1185">Reference proteome</keyword>
<dbReference type="GO" id="GO:0003677">
    <property type="term" value="F:DNA binding"/>
    <property type="evidence" value="ECO:0007669"/>
    <property type="project" value="UniProtKB-KW"/>
</dbReference>
<comment type="caution">
    <text evidence="2">The sequence shown here is derived from an EMBL/GenBank/DDBJ whole genome shotgun (WGS) entry which is preliminary data.</text>
</comment>
<dbReference type="SUPFAM" id="SSF46955">
    <property type="entry name" value="Putative DNA-binding domain"/>
    <property type="match status" value="1"/>
</dbReference>
<keyword evidence="2" id="KW-0238">DNA-binding</keyword>
<evidence type="ECO:0000313" key="2">
    <source>
        <dbReference type="EMBL" id="KLO28461.1"/>
    </source>
</evidence>
<accession>A0ABR5FEL6</accession>
<protein>
    <submittedName>
        <fullName evidence="2">DNA-binding protein</fullName>
    </submittedName>
</protein>
<dbReference type="EMBL" id="LDPO01000009">
    <property type="protein sequence ID" value="KLO28461.1"/>
    <property type="molecule type" value="Genomic_DNA"/>
</dbReference>
<evidence type="ECO:0000259" key="1">
    <source>
        <dbReference type="Pfam" id="PF12728"/>
    </source>
</evidence>
<gene>
    <name evidence="2" type="ORF">ABW16_12165</name>
</gene>
<dbReference type="Pfam" id="PF12728">
    <property type="entry name" value="HTH_17"/>
    <property type="match status" value="1"/>
</dbReference>
<dbReference type="Proteomes" id="UP000036464">
    <property type="component" value="Unassembled WGS sequence"/>
</dbReference>
<organism evidence="2 3">
    <name type="scientific">Mycolicibacter heraklionensis</name>
    <dbReference type="NCBI Taxonomy" id="512402"/>
    <lineage>
        <taxon>Bacteria</taxon>
        <taxon>Bacillati</taxon>
        <taxon>Actinomycetota</taxon>
        <taxon>Actinomycetes</taxon>
        <taxon>Mycobacteriales</taxon>
        <taxon>Mycobacteriaceae</taxon>
        <taxon>Mycolicibacter</taxon>
    </lineage>
</organism>
<reference evidence="2 3" key="1">
    <citation type="submission" date="2015-05" db="EMBL/GenBank/DDBJ databases">
        <title>Genome sequence of Mycobacterium heraklionense Davo strain.</title>
        <authorList>
            <person name="Greninger A.L."/>
            <person name="Cunningham G."/>
            <person name="Miller S."/>
        </authorList>
    </citation>
    <scope>NUCLEOTIDE SEQUENCE [LARGE SCALE GENOMIC DNA]</scope>
    <source>
        <strain evidence="2 3">Davo</strain>
    </source>
</reference>
<name>A0ABR5FEL6_9MYCO</name>
<feature type="domain" description="Helix-turn-helix" evidence="1">
    <location>
        <begin position="13"/>
        <end position="56"/>
    </location>
</feature>
<evidence type="ECO:0000313" key="3">
    <source>
        <dbReference type="Proteomes" id="UP000036464"/>
    </source>
</evidence>
<dbReference type="Gene3D" id="1.10.238.160">
    <property type="match status" value="1"/>
</dbReference>
<sequence length="63" mass="7202">MSEYGVFIDAAGIAEYSGRSIDTIRYWERLGQLPASAKIGRRRVWRRADIEAWFESMFVGMGA</sequence>
<proteinExistence type="predicted"/>
<dbReference type="InterPro" id="IPR009061">
    <property type="entry name" value="DNA-bd_dom_put_sf"/>
</dbReference>
<dbReference type="InterPro" id="IPR041657">
    <property type="entry name" value="HTH_17"/>
</dbReference>
<dbReference type="RefSeq" id="WP_047319448.1">
    <property type="nucleotide sequence ID" value="NZ_LDPO01000009.1"/>
</dbReference>